<keyword evidence="3" id="KW-1185">Reference proteome</keyword>
<evidence type="ECO:0000313" key="2">
    <source>
        <dbReference type="EMBL" id="KAK5164795.1"/>
    </source>
</evidence>
<dbReference type="Proteomes" id="UP001337655">
    <property type="component" value="Unassembled WGS sequence"/>
</dbReference>
<dbReference type="AlphaFoldDB" id="A0AAV9NYE5"/>
<evidence type="ECO:0000256" key="1">
    <source>
        <dbReference type="SAM" id="MobiDB-lite"/>
    </source>
</evidence>
<name>A0AAV9NYE5_9PEZI</name>
<accession>A0AAV9NYE5</accession>
<organism evidence="2 3">
    <name type="scientific">Saxophila tyrrhenica</name>
    <dbReference type="NCBI Taxonomy" id="1690608"/>
    <lineage>
        <taxon>Eukaryota</taxon>
        <taxon>Fungi</taxon>
        <taxon>Dikarya</taxon>
        <taxon>Ascomycota</taxon>
        <taxon>Pezizomycotina</taxon>
        <taxon>Dothideomycetes</taxon>
        <taxon>Dothideomycetidae</taxon>
        <taxon>Mycosphaerellales</taxon>
        <taxon>Extremaceae</taxon>
        <taxon>Saxophila</taxon>
    </lineage>
</organism>
<sequence length="390" mass="44405">MAAMAPPERPQPDAYDNNPSVLPHFSPTPYSTFQPLPQTHYFRTSADGIKMDLDAIYRTYRLSPCYFSGLFHVGTRDAVADPETDNTIVMVFQVTPEQMWLWRAFDRDVRQVLSDYELDGLAGVCSQSQRTHQRLLRLAERTRVQERLWGYRSHILHLPVHENAQTVNPRDIWDRRLDVQPAQTVNPRHVSDRSLHVQPAQTVPDQRDGIASEWLAAPVTNPLMSSRWAHNDRAELVSAYAPQSPSLAVRSPVMPHEELDWETDTITLDDLDRALDDFEPLTRAPRRTALPSIDADVLRQAYFNAAIRDQLVGGSLLENYMDVFEGTRLIDGTVLREGTIVMGGRSIMERVVFSDAFELWLLATGAARSLLRAVPRRFDGLFTGNSYEYM</sequence>
<dbReference type="RefSeq" id="XP_064654991.1">
    <property type="nucleotide sequence ID" value="XM_064806686.1"/>
</dbReference>
<feature type="region of interest" description="Disordered" evidence="1">
    <location>
        <begin position="1"/>
        <end position="21"/>
    </location>
</feature>
<proteinExistence type="predicted"/>
<comment type="caution">
    <text evidence="2">The sequence shown here is derived from an EMBL/GenBank/DDBJ whole genome shotgun (WGS) entry which is preliminary data.</text>
</comment>
<gene>
    <name evidence="2" type="ORF">LTR77_009459</name>
</gene>
<reference evidence="2 3" key="1">
    <citation type="submission" date="2023-08" db="EMBL/GenBank/DDBJ databases">
        <title>Black Yeasts Isolated from many extreme environments.</title>
        <authorList>
            <person name="Coleine C."/>
            <person name="Stajich J.E."/>
            <person name="Selbmann L."/>
        </authorList>
    </citation>
    <scope>NUCLEOTIDE SEQUENCE [LARGE SCALE GENOMIC DNA]</scope>
    <source>
        <strain evidence="2 3">CCFEE 5935</strain>
    </source>
</reference>
<dbReference type="EMBL" id="JAVRRT010000018">
    <property type="protein sequence ID" value="KAK5164795.1"/>
    <property type="molecule type" value="Genomic_DNA"/>
</dbReference>
<dbReference type="GeneID" id="89930790"/>
<protein>
    <submittedName>
        <fullName evidence="2">Uncharacterized protein</fullName>
    </submittedName>
</protein>
<evidence type="ECO:0000313" key="3">
    <source>
        <dbReference type="Proteomes" id="UP001337655"/>
    </source>
</evidence>